<protein>
    <submittedName>
        <fullName evidence="1">Uncharacterized protein</fullName>
    </submittedName>
</protein>
<sequence>MQGFLDVLIAAHEAVQNVIAVGGNDQLIDRQPHVARQVTGEDVAEVAGRHRERYRTRRAAQLQRCMEVVDDLGHDPRPVDRVDRHQTRAFEEALIGEAVLDHFLAVVEVAFHCDVMNVIAKDGGHLPTLNIRYTVVRVQDEDIDVIAATAAFDGRRTGIARSGTDDHHTLAALGQHVVQQTTEQLQGKVLECQGRAVEQLKHPLVAVQLAQRRDRAVGEDTIGFFQDLLEIGVRNASGHERAHHLEGQLVIRQAGPGSDLFLCETWQVFRHIQTAIAGQTSQQHVFEIQCRRLPASTDIAHGIKPSV</sequence>
<organism evidence="1 2">
    <name type="scientific">Pseudomonas syringae pv. spinaceae</name>
    <dbReference type="NCBI Taxonomy" id="264459"/>
    <lineage>
        <taxon>Bacteria</taxon>
        <taxon>Pseudomonadati</taxon>
        <taxon>Pseudomonadota</taxon>
        <taxon>Gammaproteobacteria</taxon>
        <taxon>Pseudomonadales</taxon>
        <taxon>Pseudomonadaceae</taxon>
        <taxon>Pseudomonas</taxon>
        <taxon>Pseudomonas syringae</taxon>
    </lineage>
</organism>
<name>A0A0Q0CGJ5_PSESX</name>
<evidence type="ECO:0000313" key="2">
    <source>
        <dbReference type="Proteomes" id="UP000050384"/>
    </source>
</evidence>
<proteinExistence type="predicted"/>
<dbReference type="AlphaFoldDB" id="A0A0Q0CGJ5"/>
<gene>
    <name evidence="1" type="ORF">ALO94_05568</name>
</gene>
<dbReference type="EMBL" id="LJRI01000280">
    <property type="protein sequence ID" value="KPZ07748.1"/>
    <property type="molecule type" value="Genomic_DNA"/>
</dbReference>
<reference evidence="1 2" key="1">
    <citation type="submission" date="2015-09" db="EMBL/GenBank/DDBJ databases">
        <title>Genome announcement of multiple Pseudomonas syringae strains.</title>
        <authorList>
            <person name="Thakur S."/>
            <person name="Wang P.W."/>
            <person name="Gong Y."/>
            <person name="Weir B.S."/>
            <person name="Guttman D.S."/>
        </authorList>
    </citation>
    <scope>NUCLEOTIDE SEQUENCE [LARGE SCALE GENOMIC DNA]</scope>
    <source>
        <strain evidence="1 2">ICMP16929</strain>
    </source>
</reference>
<dbReference type="Proteomes" id="UP000050384">
    <property type="component" value="Unassembled WGS sequence"/>
</dbReference>
<comment type="caution">
    <text evidence="1">The sequence shown here is derived from an EMBL/GenBank/DDBJ whole genome shotgun (WGS) entry which is preliminary data.</text>
</comment>
<evidence type="ECO:0000313" key="1">
    <source>
        <dbReference type="EMBL" id="KPZ07748.1"/>
    </source>
</evidence>
<accession>A0A0Q0CGJ5</accession>